<comment type="caution">
    <text evidence="2">The sequence shown here is derived from an EMBL/GenBank/DDBJ whole genome shotgun (WGS) entry which is preliminary data.</text>
</comment>
<evidence type="ECO:0000313" key="2">
    <source>
        <dbReference type="EMBL" id="KAK9134456.1"/>
    </source>
</evidence>
<accession>A0AAP0PB91</accession>
<name>A0AAP0PB91_9MAGN</name>
<keyword evidence="3" id="KW-1185">Reference proteome</keyword>
<dbReference type="EMBL" id="JBBNAF010000006">
    <property type="protein sequence ID" value="KAK9134456.1"/>
    <property type="molecule type" value="Genomic_DNA"/>
</dbReference>
<evidence type="ECO:0000256" key="1">
    <source>
        <dbReference type="SAM" id="MobiDB-lite"/>
    </source>
</evidence>
<gene>
    <name evidence="2" type="ORF">Syun_013786</name>
</gene>
<feature type="compositionally biased region" description="Basic residues" evidence="1">
    <location>
        <begin position="30"/>
        <end position="41"/>
    </location>
</feature>
<feature type="compositionally biased region" description="Polar residues" evidence="1">
    <location>
        <begin position="1"/>
        <end position="17"/>
    </location>
</feature>
<proteinExistence type="predicted"/>
<feature type="region of interest" description="Disordered" evidence="1">
    <location>
        <begin position="1"/>
        <end position="41"/>
    </location>
</feature>
<dbReference type="Proteomes" id="UP001420932">
    <property type="component" value="Unassembled WGS sequence"/>
</dbReference>
<evidence type="ECO:0000313" key="3">
    <source>
        <dbReference type="Proteomes" id="UP001420932"/>
    </source>
</evidence>
<dbReference type="AlphaFoldDB" id="A0AAP0PB91"/>
<reference evidence="2 3" key="1">
    <citation type="submission" date="2024-01" db="EMBL/GenBank/DDBJ databases">
        <title>Genome assemblies of Stephania.</title>
        <authorList>
            <person name="Yang L."/>
        </authorList>
    </citation>
    <scope>NUCLEOTIDE SEQUENCE [LARGE SCALE GENOMIC DNA]</scope>
    <source>
        <strain evidence="2">YNDBR</strain>
        <tissue evidence="2">Leaf</tissue>
    </source>
</reference>
<organism evidence="2 3">
    <name type="scientific">Stephania yunnanensis</name>
    <dbReference type="NCBI Taxonomy" id="152371"/>
    <lineage>
        <taxon>Eukaryota</taxon>
        <taxon>Viridiplantae</taxon>
        <taxon>Streptophyta</taxon>
        <taxon>Embryophyta</taxon>
        <taxon>Tracheophyta</taxon>
        <taxon>Spermatophyta</taxon>
        <taxon>Magnoliopsida</taxon>
        <taxon>Ranunculales</taxon>
        <taxon>Menispermaceae</taxon>
        <taxon>Menispermoideae</taxon>
        <taxon>Cissampelideae</taxon>
        <taxon>Stephania</taxon>
    </lineage>
</organism>
<protein>
    <submittedName>
        <fullName evidence="2">Uncharacterized protein</fullName>
    </submittedName>
</protein>
<sequence>MTRQQAEVPTGSATNRVSPRKHSSLPPPIRGRHASTRRRRSMSPEIKLLFVSDTIDQPRDPCQHKLHIMILQHKGVSSVENLRTLLYFHPRIGFIEYAWEGGGFTNTRASSSSYCAIVMSGSCEETSSVSSGSFKCSSTIENSSNSTLLDVSAFTVSSESKSGCGGNSSSSIKCSSIAVT</sequence>